<feature type="transmembrane region" description="Helical" evidence="1">
    <location>
        <begin position="37"/>
        <end position="64"/>
    </location>
</feature>
<feature type="transmembrane region" description="Helical" evidence="1">
    <location>
        <begin position="96"/>
        <end position="114"/>
    </location>
</feature>
<gene>
    <name evidence="2" type="ORF">W59_11881</name>
</gene>
<evidence type="ECO:0000313" key="2">
    <source>
        <dbReference type="EMBL" id="EID79756.1"/>
    </source>
</evidence>
<keyword evidence="1" id="KW-1133">Transmembrane helix</keyword>
<reference evidence="2 3" key="1">
    <citation type="journal article" date="2012" name="J. Bacteriol.">
        <title>Draft genome sequence of the nitrophenol-degrading actinomycete Rhodococcus imtechensis RKJ300.</title>
        <authorList>
            <person name="Vikram S."/>
            <person name="Kumar S."/>
            <person name="Subramanian S."/>
            <person name="Raghava G.P."/>
        </authorList>
    </citation>
    <scope>NUCLEOTIDE SEQUENCE [LARGE SCALE GENOMIC DNA]</scope>
    <source>
        <strain evidence="2 3">RKJ300</strain>
    </source>
</reference>
<dbReference type="EMBL" id="AJJH01000057">
    <property type="protein sequence ID" value="EID79756.1"/>
    <property type="molecule type" value="Genomic_DNA"/>
</dbReference>
<sequence length="133" mass="14183">MDWLPTLAAFPIGTSALAVGLWWFLARLGWRLTRGSVGTSASILTFALFAAMVGLVTGLLLAYFPPALGEPYFVTDMSIGANEGDPLRVGLGGPTWLTLPALGLFFGIAAAFALRAFGWTLQRIVEPPLISDR</sequence>
<accession>I0WTP0</accession>
<dbReference type="Proteomes" id="UP000006447">
    <property type="component" value="Unassembled WGS sequence"/>
</dbReference>
<keyword evidence="1" id="KW-0472">Membrane</keyword>
<feature type="transmembrane region" description="Helical" evidence="1">
    <location>
        <begin position="6"/>
        <end position="25"/>
    </location>
</feature>
<proteinExistence type="predicted"/>
<dbReference type="AlphaFoldDB" id="I0WTP0"/>
<name>I0WTP0_RHOOP</name>
<comment type="caution">
    <text evidence="2">The sequence shown here is derived from an EMBL/GenBank/DDBJ whole genome shotgun (WGS) entry which is preliminary data.</text>
</comment>
<evidence type="ECO:0000313" key="3">
    <source>
        <dbReference type="Proteomes" id="UP000006447"/>
    </source>
</evidence>
<evidence type="ECO:0000256" key="1">
    <source>
        <dbReference type="SAM" id="Phobius"/>
    </source>
</evidence>
<organism evidence="2 3">
    <name type="scientific">Rhodococcus opacus RKJ300 = JCM 13270</name>
    <dbReference type="NCBI Taxonomy" id="1165867"/>
    <lineage>
        <taxon>Bacteria</taxon>
        <taxon>Bacillati</taxon>
        <taxon>Actinomycetota</taxon>
        <taxon>Actinomycetes</taxon>
        <taxon>Mycobacteriales</taxon>
        <taxon>Nocardiaceae</taxon>
        <taxon>Rhodococcus</taxon>
    </lineage>
</organism>
<protein>
    <submittedName>
        <fullName evidence="2">Uncharacterized protein</fullName>
    </submittedName>
</protein>
<keyword evidence="1" id="KW-0812">Transmembrane</keyword>